<evidence type="ECO:0000259" key="7">
    <source>
        <dbReference type="PROSITE" id="PS50109"/>
    </source>
</evidence>
<dbReference type="eggNOG" id="COG2205">
    <property type="taxonomic scope" value="Bacteria"/>
</dbReference>
<dbReference type="Proteomes" id="UP000000488">
    <property type="component" value="Chromosome"/>
</dbReference>
<evidence type="ECO:0000313" key="9">
    <source>
        <dbReference type="Proteomes" id="UP000000488"/>
    </source>
</evidence>
<dbReference type="SUPFAM" id="SSF55874">
    <property type="entry name" value="ATPase domain of HSP90 chaperone/DNA topoisomerase II/histidine kinase"/>
    <property type="match status" value="1"/>
</dbReference>
<dbReference type="Gene3D" id="3.30.565.10">
    <property type="entry name" value="Histidine kinase-like ATPase, C-terminal domain"/>
    <property type="match status" value="1"/>
</dbReference>
<keyword evidence="5 8" id="KW-0418">Kinase</keyword>
<sequence>MAFCTPTIFRVNSGQMVGQRVKMKFATLVLDEPVSGQWDRLRLEQVLVNLLSNAAKYGAGRPVTVEVGAVGPVARLSVRDEGIGVSPDEQERIFEQFERSASVQHFKGLGLGLWITKRIIEAHGGSIRLTSEPGKGSTFTVELPLPA</sequence>
<dbReference type="InterPro" id="IPR004358">
    <property type="entry name" value="Sig_transdc_His_kin-like_C"/>
</dbReference>
<dbReference type="InterPro" id="IPR036890">
    <property type="entry name" value="HATPase_C_sf"/>
</dbReference>
<proteinExistence type="predicted"/>
<comment type="catalytic activity">
    <reaction evidence="1">
        <text>ATP + protein L-histidine = ADP + protein N-phospho-L-histidine.</text>
        <dbReference type="EC" id="2.7.13.3"/>
    </reaction>
</comment>
<evidence type="ECO:0000256" key="1">
    <source>
        <dbReference type="ARBA" id="ARBA00000085"/>
    </source>
</evidence>
<evidence type="ECO:0000313" key="8">
    <source>
        <dbReference type="EMBL" id="AEI63796.1"/>
    </source>
</evidence>
<dbReference type="EC" id="2.7.13.3" evidence="2"/>
<keyword evidence="6" id="KW-0902">Two-component regulatory system</keyword>
<dbReference type="PRINTS" id="PR00344">
    <property type="entry name" value="BCTRLSENSOR"/>
</dbReference>
<keyword evidence="4" id="KW-0808">Transferase</keyword>
<dbReference type="InterPro" id="IPR050736">
    <property type="entry name" value="Sensor_HK_Regulatory"/>
</dbReference>
<dbReference type="InterPro" id="IPR005467">
    <property type="entry name" value="His_kinase_dom"/>
</dbReference>
<dbReference type="HOGENOM" id="CLU_000445_89_31_7"/>
<dbReference type="GO" id="GO:0004673">
    <property type="term" value="F:protein histidine kinase activity"/>
    <property type="evidence" value="ECO:0007669"/>
    <property type="project" value="UniProtKB-EC"/>
</dbReference>
<dbReference type="CDD" id="cd00075">
    <property type="entry name" value="HATPase"/>
    <property type="match status" value="1"/>
</dbReference>
<evidence type="ECO:0000256" key="4">
    <source>
        <dbReference type="ARBA" id="ARBA00022679"/>
    </source>
</evidence>
<dbReference type="InterPro" id="IPR003594">
    <property type="entry name" value="HATPase_dom"/>
</dbReference>
<protein>
    <recommendedName>
        <fullName evidence="2">histidine kinase</fullName>
        <ecNumber evidence="2">2.7.13.3</ecNumber>
    </recommendedName>
</protein>
<dbReference type="GO" id="GO:0000160">
    <property type="term" value="P:phosphorelay signal transduction system"/>
    <property type="evidence" value="ECO:0007669"/>
    <property type="project" value="UniProtKB-KW"/>
</dbReference>
<dbReference type="AlphaFoldDB" id="F8CID7"/>
<evidence type="ECO:0000256" key="5">
    <source>
        <dbReference type="ARBA" id="ARBA00022777"/>
    </source>
</evidence>
<dbReference type="STRING" id="483219.LILAB_09425"/>
<gene>
    <name evidence="8" type="ordered locus">LILAB_09425</name>
</gene>
<evidence type="ECO:0000256" key="3">
    <source>
        <dbReference type="ARBA" id="ARBA00022553"/>
    </source>
</evidence>
<dbReference type="FunFam" id="3.30.565.10:FF:000006">
    <property type="entry name" value="Sensor histidine kinase WalK"/>
    <property type="match status" value="1"/>
</dbReference>
<name>F8CID7_MYXFH</name>
<dbReference type="EMBL" id="CP002830">
    <property type="protein sequence ID" value="AEI63796.1"/>
    <property type="molecule type" value="Genomic_DNA"/>
</dbReference>
<dbReference type="PROSITE" id="PS50109">
    <property type="entry name" value="HIS_KIN"/>
    <property type="match status" value="1"/>
</dbReference>
<evidence type="ECO:0000256" key="2">
    <source>
        <dbReference type="ARBA" id="ARBA00012438"/>
    </source>
</evidence>
<keyword evidence="3" id="KW-0597">Phosphoprotein</keyword>
<dbReference type="SMART" id="SM00387">
    <property type="entry name" value="HATPase_c"/>
    <property type="match status" value="1"/>
</dbReference>
<dbReference type="Pfam" id="PF02518">
    <property type="entry name" value="HATPase_c"/>
    <property type="match status" value="1"/>
</dbReference>
<dbReference type="KEGG" id="mfu:LILAB_09425"/>
<evidence type="ECO:0000256" key="6">
    <source>
        <dbReference type="ARBA" id="ARBA00023012"/>
    </source>
</evidence>
<reference evidence="8 9" key="1">
    <citation type="journal article" date="2011" name="J. Bacteriol.">
        <title>Genome sequence of the halotolerant marine bacterium Myxococcus fulvus HW-1.</title>
        <authorList>
            <person name="Li Z.F."/>
            <person name="Li X."/>
            <person name="Liu H."/>
            <person name="Liu X."/>
            <person name="Han K."/>
            <person name="Wu Z.H."/>
            <person name="Hu W."/>
            <person name="Li F.F."/>
            <person name="Li Y.Z."/>
        </authorList>
    </citation>
    <scope>NUCLEOTIDE SEQUENCE [LARGE SCALE GENOMIC DNA]</scope>
    <source>
        <strain evidence="9">ATCC BAA-855 / HW-1</strain>
    </source>
</reference>
<organism evidence="8 9">
    <name type="scientific">Myxococcus fulvus (strain ATCC BAA-855 / HW-1)</name>
    <dbReference type="NCBI Taxonomy" id="483219"/>
    <lineage>
        <taxon>Bacteria</taxon>
        <taxon>Pseudomonadati</taxon>
        <taxon>Myxococcota</taxon>
        <taxon>Myxococcia</taxon>
        <taxon>Myxococcales</taxon>
        <taxon>Cystobacterineae</taxon>
        <taxon>Myxococcaceae</taxon>
        <taxon>Myxococcus</taxon>
    </lineage>
</organism>
<dbReference type="PANTHER" id="PTHR43711">
    <property type="entry name" value="TWO-COMPONENT HISTIDINE KINASE"/>
    <property type="match status" value="1"/>
</dbReference>
<dbReference type="PANTHER" id="PTHR43711:SF1">
    <property type="entry name" value="HISTIDINE KINASE 1"/>
    <property type="match status" value="1"/>
</dbReference>
<feature type="domain" description="Histidine kinase" evidence="7">
    <location>
        <begin position="39"/>
        <end position="147"/>
    </location>
</feature>
<accession>F8CID7</accession>